<evidence type="ECO:0000256" key="4">
    <source>
        <dbReference type="ARBA" id="ARBA00023163"/>
    </source>
</evidence>
<dbReference type="PANTHER" id="PTHR32096:SF146">
    <property type="entry name" value="WRKY TRANSCRIPTION FACTOR 19-RELATED"/>
    <property type="match status" value="1"/>
</dbReference>
<dbReference type="OrthoDB" id="1888929at2759"/>
<keyword evidence="2" id="KW-0805">Transcription regulation</keyword>
<dbReference type="InterPro" id="IPR044810">
    <property type="entry name" value="WRKY_plant"/>
</dbReference>
<accession>A0A8X8BFM3</accession>
<organism evidence="8 9">
    <name type="scientific">Brassica carinata</name>
    <name type="common">Ethiopian mustard</name>
    <name type="synonym">Abyssinian cabbage</name>
    <dbReference type="NCBI Taxonomy" id="52824"/>
    <lineage>
        <taxon>Eukaryota</taxon>
        <taxon>Viridiplantae</taxon>
        <taxon>Streptophyta</taxon>
        <taxon>Embryophyta</taxon>
        <taxon>Tracheophyta</taxon>
        <taxon>Spermatophyta</taxon>
        <taxon>Magnoliopsida</taxon>
        <taxon>eudicotyledons</taxon>
        <taxon>Gunneridae</taxon>
        <taxon>Pentapetalae</taxon>
        <taxon>rosids</taxon>
        <taxon>malvids</taxon>
        <taxon>Brassicales</taxon>
        <taxon>Brassicaceae</taxon>
        <taxon>Brassiceae</taxon>
        <taxon>Brassica</taxon>
    </lineage>
</organism>
<proteinExistence type="predicted"/>
<evidence type="ECO:0000256" key="1">
    <source>
        <dbReference type="ARBA" id="ARBA00004123"/>
    </source>
</evidence>
<reference evidence="8 9" key="1">
    <citation type="submission" date="2020-02" db="EMBL/GenBank/DDBJ databases">
        <authorList>
            <person name="Ma Q."/>
            <person name="Huang Y."/>
            <person name="Song X."/>
            <person name="Pei D."/>
        </authorList>
    </citation>
    <scope>NUCLEOTIDE SEQUENCE [LARGE SCALE GENOMIC DNA]</scope>
    <source>
        <strain evidence="8">Sxm20200214</strain>
        <tissue evidence="8">Leaf</tissue>
    </source>
</reference>
<feature type="compositionally biased region" description="Basic and acidic residues" evidence="6">
    <location>
        <begin position="350"/>
        <end position="364"/>
    </location>
</feature>
<dbReference type="SMART" id="SM00774">
    <property type="entry name" value="WRKY"/>
    <property type="match status" value="1"/>
</dbReference>
<dbReference type="AlphaFoldDB" id="A0A8X8BFM3"/>
<keyword evidence="9" id="KW-1185">Reference proteome</keyword>
<dbReference type="Pfam" id="PF03106">
    <property type="entry name" value="WRKY"/>
    <property type="match status" value="1"/>
</dbReference>
<dbReference type="PANTHER" id="PTHR32096">
    <property type="entry name" value="WRKY TRANSCRIPTION FACTOR 30-RELATED-RELATED"/>
    <property type="match status" value="1"/>
</dbReference>
<dbReference type="SUPFAM" id="SSF118290">
    <property type="entry name" value="WRKY DNA-binding domain"/>
    <property type="match status" value="1"/>
</dbReference>
<evidence type="ECO:0000259" key="7">
    <source>
        <dbReference type="PROSITE" id="PS50811"/>
    </source>
</evidence>
<dbReference type="PROSITE" id="PS50811">
    <property type="entry name" value="WRKY"/>
    <property type="match status" value="1"/>
</dbReference>
<dbReference type="InterPro" id="IPR036576">
    <property type="entry name" value="WRKY_dom_sf"/>
</dbReference>
<dbReference type="GO" id="GO:0003700">
    <property type="term" value="F:DNA-binding transcription factor activity"/>
    <property type="evidence" value="ECO:0007669"/>
    <property type="project" value="InterPro"/>
</dbReference>
<keyword evidence="3" id="KW-0238">DNA-binding</keyword>
<keyword evidence="5" id="KW-0539">Nucleus</keyword>
<gene>
    <name evidence="8" type="ORF">Bca52824_003217</name>
</gene>
<protein>
    <recommendedName>
        <fullName evidence="7">WRKY domain-containing protein</fullName>
    </recommendedName>
</protein>
<dbReference type="GO" id="GO:0005634">
    <property type="term" value="C:nucleus"/>
    <property type="evidence" value="ECO:0007669"/>
    <property type="project" value="UniProtKB-SubCell"/>
</dbReference>
<comment type="subcellular location">
    <subcellularLocation>
        <location evidence="1">Nucleus</location>
    </subcellularLocation>
</comment>
<feature type="region of interest" description="Disordered" evidence="6">
    <location>
        <begin position="299"/>
        <end position="372"/>
    </location>
</feature>
<dbReference type="EMBL" id="JAAMPC010000001">
    <property type="protein sequence ID" value="KAG2332037.1"/>
    <property type="molecule type" value="Genomic_DNA"/>
</dbReference>
<evidence type="ECO:0000256" key="6">
    <source>
        <dbReference type="SAM" id="MobiDB-lite"/>
    </source>
</evidence>
<dbReference type="GO" id="GO:0000976">
    <property type="term" value="F:transcription cis-regulatory region binding"/>
    <property type="evidence" value="ECO:0007669"/>
    <property type="project" value="TreeGrafter"/>
</dbReference>
<sequence>MAMEEKLVINELEQGRELAKRLINNLKHTSSTESSKVMISEILRIYQNAILMLSFKEDDKNILKRSREIEDKCSKNVSKKRKLSDKKTEEVTVFVETGQEIDDGYCWRKYGQKEIHGSSNPRGYFRCTHRFTQKCPAVKQVQRSDKDPSIFEVKYVGDHTCSNNNSTSLKTNFSVSMFEEGNRAEQPNDIEPRKTEEVMISLEDLEYKKDIFKTYSFSNHEIENVGGWKSNIFQQNLSPATTTTSGSGMTSEFVTAPATVEDWGTVDSYFSSLDNIIDLGQDLWSPYPNRELSRYHRKNPAEIAGEDHNQKKKSFEEEEEEDDLPKVESAFRSTSYPRWSSSCRRRRRYPRTERYERGTEEECLIKQNAQRT</sequence>
<feature type="domain" description="WRKY" evidence="7">
    <location>
        <begin position="101"/>
        <end position="159"/>
    </location>
</feature>
<evidence type="ECO:0000256" key="2">
    <source>
        <dbReference type="ARBA" id="ARBA00023015"/>
    </source>
</evidence>
<feature type="compositionally biased region" description="Polar residues" evidence="6">
    <location>
        <begin position="331"/>
        <end position="342"/>
    </location>
</feature>
<dbReference type="Proteomes" id="UP000886595">
    <property type="component" value="Unassembled WGS sequence"/>
</dbReference>
<dbReference type="InterPro" id="IPR003657">
    <property type="entry name" value="WRKY_dom"/>
</dbReference>
<comment type="caution">
    <text evidence="8">The sequence shown here is derived from an EMBL/GenBank/DDBJ whole genome shotgun (WGS) entry which is preliminary data.</text>
</comment>
<feature type="compositionally biased region" description="Basic and acidic residues" evidence="6">
    <location>
        <begin position="305"/>
        <end position="315"/>
    </location>
</feature>
<name>A0A8X8BFM3_BRACI</name>
<evidence type="ECO:0000313" key="9">
    <source>
        <dbReference type="Proteomes" id="UP000886595"/>
    </source>
</evidence>
<dbReference type="Gene3D" id="2.20.25.80">
    <property type="entry name" value="WRKY domain"/>
    <property type="match status" value="1"/>
</dbReference>
<evidence type="ECO:0000256" key="5">
    <source>
        <dbReference type="ARBA" id="ARBA00023242"/>
    </source>
</evidence>
<evidence type="ECO:0000256" key="3">
    <source>
        <dbReference type="ARBA" id="ARBA00023125"/>
    </source>
</evidence>
<evidence type="ECO:0000313" key="8">
    <source>
        <dbReference type="EMBL" id="KAG2332037.1"/>
    </source>
</evidence>
<keyword evidence="4" id="KW-0804">Transcription</keyword>